<dbReference type="PANTHER" id="PTHR47481">
    <property type="match status" value="1"/>
</dbReference>
<name>A0ABQ4YBC7_9ASTR</name>
<comment type="caution">
    <text evidence="2">The sequence shown here is derived from an EMBL/GenBank/DDBJ whole genome shotgun (WGS) entry which is preliminary data.</text>
</comment>
<reference evidence="2" key="2">
    <citation type="submission" date="2022-01" db="EMBL/GenBank/DDBJ databases">
        <authorList>
            <person name="Yamashiro T."/>
            <person name="Shiraishi A."/>
            <person name="Satake H."/>
            <person name="Nakayama K."/>
        </authorList>
    </citation>
    <scope>NUCLEOTIDE SEQUENCE</scope>
</reference>
<dbReference type="Pfam" id="PF14223">
    <property type="entry name" value="Retrotran_gag_2"/>
    <property type="match status" value="1"/>
</dbReference>
<dbReference type="PANTHER" id="PTHR47481:SF41">
    <property type="entry name" value="COPIA-LIKE POLYPROTEIN_RETROTRANSPOSON"/>
    <property type="match status" value="1"/>
</dbReference>
<sequence length="100" mass="10982">MTVNAYCTKIRSMADRLQNLGVDVSDKNLVIYTINGLDSRFATLVEIIRNRETLPTFKATRTMLLLKESSINDDFGSNATFEGTSSSPIALVTSTSSNTK</sequence>
<reference evidence="2" key="1">
    <citation type="journal article" date="2022" name="Int. J. Mol. Sci.">
        <title>Draft Genome of Tanacetum Coccineum: Genomic Comparison of Closely Related Tanacetum-Family Plants.</title>
        <authorList>
            <person name="Yamashiro T."/>
            <person name="Shiraishi A."/>
            <person name="Nakayama K."/>
            <person name="Satake H."/>
        </authorList>
    </citation>
    <scope>NUCLEOTIDE SEQUENCE</scope>
</reference>
<accession>A0ABQ4YBC7</accession>
<evidence type="ECO:0000256" key="1">
    <source>
        <dbReference type="SAM" id="MobiDB-lite"/>
    </source>
</evidence>
<evidence type="ECO:0000313" key="2">
    <source>
        <dbReference type="EMBL" id="GJS74223.1"/>
    </source>
</evidence>
<feature type="non-terminal residue" evidence="2">
    <location>
        <position position="100"/>
    </location>
</feature>
<gene>
    <name evidence="2" type="ORF">Tco_0707064</name>
</gene>
<evidence type="ECO:0000313" key="3">
    <source>
        <dbReference type="Proteomes" id="UP001151760"/>
    </source>
</evidence>
<proteinExistence type="predicted"/>
<dbReference type="EMBL" id="BQNB010010215">
    <property type="protein sequence ID" value="GJS74223.1"/>
    <property type="molecule type" value="Genomic_DNA"/>
</dbReference>
<organism evidence="2 3">
    <name type="scientific">Tanacetum coccineum</name>
    <dbReference type="NCBI Taxonomy" id="301880"/>
    <lineage>
        <taxon>Eukaryota</taxon>
        <taxon>Viridiplantae</taxon>
        <taxon>Streptophyta</taxon>
        <taxon>Embryophyta</taxon>
        <taxon>Tracheophyta</taxon>
        <taxon>Spermatophyta</taxon>
        <taxon>Magnoliopsida</taxon>
        <taxon>eudicotyledons</taxon>
        <taxon>Gunneridae</taxon>
        <taxon>Pentapetalae</taxon>
        <taxon>asterids</taxon>
        <taxon>campanulids</taxon>
        <taxon>Asterales</taxon>
        <taxon>Asteraceae</taxon>
        <taxon>Asteroideae</taxon>
        <taxon>Anthemideae</taxon>
        <taxon>Anthemidinae</taxon>
        <taxon>Tanacetum</taxon>
    </lineage>
</organism>
<dbReference type="Proteomes" id="UP001151760">
    <property type="component" value="Unassembled WGS sequence"/>
</dbReference>
<protein>
    <submittedName>
        <fullName evidence="2">Uncharacterized protein</fullName>
    </submittedName>
</protein>
<feature type="region of interest" description="Disordered" evidence="1">
    <location>
        <begin position="77"/>
        <end position="100"/>
    </location>
</feature>
<keyword evidence="3" id="KW-1185">Reference proteome</keyword>